<keyword evidence="4" id="KW-1185">Reference proteome</keyword>
<comment type="caution">
    <text evidence="3">The sequence shown here is derived from an EMBL/GenBank/DDBJ whole genome shotgun (WGS) entry which is preliminary data.</text>
</comment>
<keyword evidence="2" id="KW-1133">Transmembrane helix</keyword>
<feature type="compositionally biased region" description="Polar residues" evidence="1">
    <location>
        <begin position="271"/>
        <end position="291"/>
    </location>
</feature>
<name>A0A3E2H751_SCYLI</name>
<feature type="compositionally biased region" description="Low complexity" evidence="1">
    <location>
        <begin position="338"/>
        <end position="350"/>
    </location>
</feature>
<evidence type="ECO:0000256" key="2">
    <source>
        <dbReference type="SAM" id="Phobius"/>
    </source>
</evidence>
<dbReference type="AlphaFoldDB" id="A0A3E2H751"/>
<feature type="compositionally biased region" description="Polar residues" evidence="1">
    <location>
        <begin position="192"/>
        <end position="207"/>
    </location>
</feature>
<dbReference type="STRING" id="5539.A0A3E2H751"/>
<feature type="non-terminal residue" evidence="3">
    <location>
        <position position="1"/>
    </location>
</feature>
<protein>
    <submittedName>
        <fullName evidence="3">Uncharacterized protein</fullName>
    </submittedName>
</protein>
<feature type="compositionally biased region" description="Low complexity" evidence="1">
    <location>
        <begin position="69"/>
        <end position="86"/>
    </location>
</feature>
<feature type="compositionally biased region" description="Acidic residues" evidence="1">
    <location>
        <begin position="158"/>
        <end position="169"/>
    </location>
</feature>
<organism evidence="3 4">
    <name type="scientific">Scytalidium lignicola</name>
    <name type="common">Hyphomycete</name>
    <dbReference type="NCBI Taxonomy" id="5539"/>
    <lineage>
        <taxon>Eukaryota</taxon>
        <taxon>Fungi</taxon>
        <taxon>Dikarya</taxon>
        <taxon>Ascomycota</taxon>
        <taxon>Pezizomycotina</taxon>
        <taxon>Leotiomycetes</taxon>
        <taxon>Leotiomycetes incertae sedis</taxon>
        <taxon>Scytalidium</taxon>
    </lineage>
</organism>
<keyword evidence="2" id="KW-0812">Transmembrane</keyword>
<keyword evidence="2" id="KW-0472">Membrane</keyword>
<evidence type="ECO:0000313" key="3">
    <source>
        <dbReference type="EMBL" id="RFU29210.1"/>
    </source>
</evidence>
<feature type="region of interest" description="Disordered" evidence="1">
    <location>
        <begin position="268"/>
        <end position="359"/>
    </location>
</feature>
<feature type="region of interest" description="Disordered" evidence="1">
    <location>
        <begin position="69"/>
        <end position="248"/>
    </location>
</feature>
<dbReference type="Proteomes" id="UP000258309">
    <property type="component" value="Unassembled WGS sequence"/>
</dbReference>
<dbReference type="OMA" id="NMISPSY"/>
<accession>A0A3E2H751</accession>
<sequence>MASSLQSRREGGASSSTSRRNGRNARGTNPVVQSAGIPPRLQRNDGKSAPPSSTSLSVTNSLLAESWVEISSQPSSSSLSSIGEEIVTTGLRVQTDRRRRRPQGHLPSQLALASRNEGTSSQEEYEESESEDDHALSSSNENISAPHFPPTSQQPYDAESESDDDDDENATALGMVSNEPAFRPQPNAFSHPPSSQNAATSRPSTDSRFTRSPAFQASSRPSHPRSRTSQAVSSNPPQVHTQADHDEALRASLTTLLSCAAAARGLPKQPTHYTQHSNPLEATAGRTTSAPNMEIRMVSESELTRNTANSSRPLTPSSRSPRTSPPASHEDKGKRKASTSTKTTSGQQTRAVKKKKTAQVDDATMLISPTLMTWVLGAGVMVLVSVVGFGAGFVIGREVGRQEALGGLNGSTIPEGAGSCGREVARGGLRRFKWGGGMRSVVA</sequence>
<feature type="compositionally biased region" description="Polar residues" evidence="1">
    <location>
        <begin position="230"/>
        <end position="241"/>
    </location>
</feature>
<evidence type="ECO:0000313" key="4">
    <source>
        <dbReference type="Proteomes" id="UP000258309"/>
    </source>
</evidence>
<dbReference type="EMBL" id="NCSJ02000136">
    <property type="protein sequence ID" value="RFU29210.1"/>
    <property type="molecule type" value="Genomic_DNA"/>
</dbReference>
<dbReference type="OrthoDB" id="5413188at2759"/>
<evidence type="ECO:0000256" key="1">
    <source>
        <dbReference type="SAM" id="MobiDB-lite"/>
    </source>
</evidence>
<reference evidence="3 4" key="1">
    <citation type="submission" date="2018-05" db="EMBL/GenBank/DDBJ databases">
        <title>Draft genome sequence of Scytalidium lignicola DSM 105466, a ubiquitous saprotrophic fungus.</title>
        <authorList>
            <person name="Buettner E."/>
            <person name="Gebauer A.M."/>
            <person name="Hofrichter M."/>
            <person name="Liers C."/>
            <person name="Kellner H."/>
        </authorList>
    </citation>
    <scope>NUCLEOTIDE SEQUENCE [LARGE SCALE GENOMIC DNA]</scope>
    <source>
        <strain evidence="3 4">DSM 105466</strain>
    </source>
</reference>
<proteinExistence type="predicted"/>
<feature type="region of interest" description="Disordered" evidence="1">
    <location>
        <begin position="1"/>
        <end position="57"/>
    </location>
</feature>
<feature type="compositionally biased region" description="Acidic residues" evidence="1">
    <location>
        <begin position="123"/>
        <end position="132"/>
    </location>
</feature>
<feature type="non-terminal residue" evidence="3">
    <location>
        <position position="443"/>
    </location>
</feature>
<gene>
    <name evidence="3" type="ORF">B7463_g7119</name>
</gene>
<feature type="compositionally biased region" description="Low complexity" evidence="1">
    <location>
        <begin position="310"/>
        <end position="327"/>
    </location>
</feature>
<feature type="transmembrane region" description="Helical" evidence="2">
    <location>
        <begin position="371"/>
        <end position="395"/>
    </location>
</feature>